<dbReference type="HOGENOM" id="CLU_389088_0_0_1"/>
<dbReference type="PROSITE" id="PS00107">
    <property type="entry name" value="PROTEIN_KINASE_ATP"/>
    <property type="match status" value="1"/>
</dbReference>
<evidence type="ECO:0008006" key="12">
    <source>
        <dbReference type="Google" id="ProtNLM"/>
    </source>
</evidence>
<dbReference type="EMBL" id="CT867987">
    <property type="protein sequence ID" value="CAK56579.1"/>
    <property type="molecule type" value="Genomic_DNA"/>
</dbReference>
<dbReference type="PROSITE" id="PS00108">
    <property type="entry name" value="PROTEIN_KINASE_ST"/>
    <property type="match status" value="1"/>
</dbReference>
<protein>
    <recommendedName>
        <fullName evidence="12">Protein kinase domain-containing protein</fullName>
    </recommendedName>
</protein>
<dbReference type="SUPFAM" id="SSF47473">
    <property type="entry name" value="EF-hand"/>
    <property type="match status" value="1"/>
</dbReference>
<proteinExistence type="inferred from homology"/>
<comment type="similarity">
    <text evidence="4">Belongs to the protein kinase superfamily. Ser/Thr protein kinase family. CDPK subfamily.</text>
</comment>
<dbReference type="PROSITE" id="PS50222">
    <property type="entry name" value="EF_HAND_2"/>
    <property type="match status" value="1"/>
</dbReference>
<dbReference type="GO" id="GO:0005524">
    <property type="term" value="F:ATP binding"/>
    <property type="evidence" value="ECO:0007669"/>
    <property type="project" value="UniProtKB-UniRule"/>
</dbReference>
<dbReference type="SUPFAM" id="SSF50729">
    <property type="entry name" value="PH domain-like"/>
    <property type="match status" value="1"/>
</dbReference>
<dbReference type="InterPro" id="IPR017441">
    <property type="entry name" value="Protein_kinase_ATP_BS"/>
</dbReference>
<feature type="domain" description="PH" evidence="7">
    <location>
        <begin position="324"/>
        <end position="421"/>
    </location>
</feature>
<keyword evidence="3 5" id="KW-0067">ATP-binding</keyword>
<dbReference type="InterPro" id="IPR011009">
    <property type="entry name" value="Kinase-like_dom_sf"/>
</dbReference>
<dbReference type="GeneID" id="5009761"/>
<dbReference type="SMART" id="SM00220">
    <property type="entry name" value="S_TKc"/>
    <property type="match status" value="1"/>
</dbReference>
<sequence>MGSTFACQGQKKERKKNAEYLFVISKFINICNLSFYYAVDNYELQMLFMIYRDLADRSQNHLICRDTFNTYFKIIGIWGEQIFNKFTHKQEDYMSFEEFLTGLQMYIKCSEDQQIKNLFKLYDLKNQNGIAKTDFLQMLHNYSKEEIKVILNDQLFLEEQQIINAYHRTTKVKPRKGSEDFLKMSLQMFRKYSNISENREPIQNDHQNHLQMDVLQSQNSRQSIDQIFTLDSKAQIDGIPMKGFGINLTFQVNGQKIEMQANLNLLIKKYVEMVYKAKNDQPIHLEDFTIFVRQHPNLITPLYCVFNFDVWGMNNNIPKYKSLPLDIQGELYRISQKSKIKTKFCQLYPNILMEFQKKNDVKPTKIICLSGLIIEERVDHVNQKFGFEIFHMNPHYKHKVYHCSDEISFREWQRALSLYFNGEVNKKYSILDKIGEGKYSIVYRCQSKIDKKFYALKVINKMNLPQEEQDIVKHEISITKLLNHSCIINLIDSVENRDQIHIITEIIEDGDLFDYVQNKQYLDESEAAIIFNQLLDALSYIHSIGIVHRDIKPENILMILDKNTVKQIKLIDFGLANHLSKIQKNNEYQNYHCGTCNYQAPEMLQFQEITFSVDVFALGVILYYMLSGYLPFDSDIPLEIIQNTIDGIYNMDDYHWQCVSEEAKDLIVALLHNQPSKRLTVNEAKEHIWIKKQLAKNNK</sequence>
<evidence type="ECO:0000256" key="6">
    <source>
        <dbReference type="SAM" id="Phobius"/>
    </source>
</evidence>
<dbReference type="SMART" id="SM00233">
    <property type="entry name" value="PH"/>
    <property type="match status" value="1"/>
</dbReference>
<evidence type="ECO:0000256" key="1">
    <source>
        <dbReference type="ARBA" id="ARBA00011245"/>
    </source>
</evidence>
<feature type="binding site" evidence="5">
    <location>
        <position position="457"/>
    </location>
    <ligand>
        <name>ATP</name>
        <dbReference type="ChEBI" id="CHEBI:30616"/>
    </ligand>
</feature>
<dbReference type="SUPFAM" id="SSF56112">
    <property type="entry name" value="Protein kinase-like (PK-like)"/>
    <property type="match status" value="1"/>
</dbReference>
<feature type="domain" description="Protein kinase" evidence="8">
    <location>
        <begin position="428"/>
        <end position="690"/>
    </location>
</feature>
<feature type="domain" description="EF-hand" evidence="9">
    <location>
        <begin position="110"/>
        <end position="145"/>
    </location>
</feature>
<dbReference type="InterPro" id="IPR011992">
    <property type="entry name" value="EF-hand-dom_pair"/>
</dbReference>
<comment type="subunit">
    <text evidence="1">Monomer.</text>
</comment>
<gene>
    <name evidence="10" type="ORF">GSPATT00027607001</name>
</gene>
<dbReference type="InterPro" id="IPR000719">
    <property type="entry name" value="Prot_kinase_dom"/>
</dbReference>
<dbReference type="Gene3D" id="1.10.238.10">
    <property type="entry name" value="EF-hand"/>
    <property type="match status" value="1"/>
</dbReference>
<dbReference type="AlphaFoldDB" id="A0BDG2"/>
<feature type="transmembrane region" description="Helical" evidence="6">
    <location>
        <begin position="20"/>
        <end position="39"/>
    </location>
</feature>
<dbReference type="FunFam" id="1.10.510.10:FF:000571">
    <property type="entry name" value="Maternal embryonic leucine zipper kinase"/>
    <property type="match status" value="1"/>
</dbReference>
<dbReference type="CDD" id="cd05117">
    <property type="entry name" value="STKc_CAMK"/>
    <property type="match status" value="1"/>
</dbReference>
<keyword evidence="11" id="KW-1185">Reference proteome</keyword>
<dbReference type="PANTHER" id="PTHR24347">
    <property type="entry name" value="SERINE/THREONINE-PROTEIN KINASE"/>
    <property type="match status" value="1"/>
</dbReference>
<keyword evidence="2 5" id="KW-0547">Nucleotide-binding</keyword>
<dbReference type="InParanoid" id="A0BDG2"/>
<dbReference type="GO" id="GO:0005737">
    <property type="term" value="C:cytoplasm"/>
    <property type="evidence" value="ECO:0000318"/>
    <property type="project" value="GO_Central"/>
</dbReference>
<evidence type="ECO:0000256" key="2">
    <source>
        <dbReference type="ARBA" id="ARBA00022741"/>
    </source>
</evidence>
<dbReference type="InterPro" id="IPR002048">
    <property type="entry name" value="EF_hand_dom"/>
</dbReference>
<keyword evidence="6" id="KW-0812">Transmembrane</keyword>
<dbReference type="RefSeq" id="XP_001423977.1">
    <property type="nucleotide sequence ID" value="XM_001423940.1"/>
</dbReference>
<evidence type="ECO:0000256" key="3">
    <source>
        <dbReference type="ARBA" id="ARBA00022840"/>
    </source>
</evidence>
<dbReference type="OrthoDB" id="40902at2759"/>
<evidence type="ECO:0000259" key="9">
    <source>
        <dbReference type="PROSITE" id="PS50222"/>
    </source>
</evidence>
<dbReference type="Pfam" id="PF00069">
    <property type="entry name" value="Pkinase"/>
    <property type="match status" value="1"/>
</dbReference>
<evidence type="ECO:0000256" key="4">
    <source>
        <dbReference type="ARBA" id="ARBA00024334"/>
    </source>
</evidence>
<organism evidence="10 11">
    <name type="scientific">Paramecium tetraurelia</name>
    <dbReference type="NCBI Taxonomy" id="5888"/>
    <lineage>
        <taxon>Eukaryota</taxon>
        <taxon>Sar</taxon>
        <taxon>Alveolata</taxon>
        <taxon>Ciliophora</taxon>
        <taxon>Intramacronucleata</taxon>
        <taxon>Oligohymenophorea</taxon>
        <taxon>Peniculida</taxon>
        <taxon>Parameciidae</taxon>
        <taxon>Paramecium</taxon>
    </lineage>
</organism>
<dbReference type="GO" id="GO:0004674">
    <property type="term" value="F:protein serine/threonine kinase activity"/>
    <property type="evidence" value="ECO:0000318"/>
    <property type="project" value="GO_Central"/>
</dbReference>
<dbReference type="PROSITE" id="PS50003">
    <property type="entry name" value="PH_DOMAIN"/>
    <property type="match status" value="1"/>
</dbReference>
<dbReference type="PROSITE" id="PS50011">
    <property type="entry name" value="PROTEIN_KINASE_DOM"/>
    <property type="match status" value="1"/>
</dbReference>
<dbReference type="OMA" id="MSLQMFR"/>
<accession>A0BDG2</accession>
<evidence type="ECO:0000313" key="10">
    <source>
        <dbReference type="EMBL" id="CAK56579.1"/>
    </source>
</evidence>
<dbReference type="Gene3D" id="1.10.510.10">
    <property type="entry name" value="Transferase(Phosphotransferase) domain 1"/>
    <property type="match status" value="1"/>
</dbReference>
<dbReference type="InterPro" id="IPR008271">
    <property type="entry name" value="Ser/Thr_kinase_AS"/>
</dbReference>
<evidence type="ECO:0000259" key="8">
    <source>
        <dbReference type="PROSITE" id="PS50011"/>
    </source>
</evidence>
<dbReference type="Proteomes" id="UP000000600">
    <property type="component" value="Unassembled WGS sequence"/>
</dbReference>
<name>A0BDG2_PARTE</name>
<dbReference type="KEGG" id="ptm:GSPATT00027607001"/>
<evidence type="ECO:0000259" key="7">
    <source>
        <dbReference type="PROSITE" id="PS50003"/>
    </source>
</evidence>
<dbReference type="Gene3D" id="2.30.29.30">
    <property type="entry name" value="Pleckstrin-homology domain (PH domain)/Phosphotyrosine-binding domain (PTB)"/>
    <property type="match status" value="1"/>
</dbReference>
<evidence type="ECO:0000313" key="11">
    <source>
        <dbReference type="Proteomes" id="UP000000600"/>
    </source>
</evidence>
<keyword evidence="6" id="KW-1133">Transmembrane helix</keyword>
<dbReference type="InterPro" id="IPR011993">
    <property type="entry name" value="PH-like_dom_sf"/>
</dbReference>
<reference evidence="10 11" key="1">
    <citation type="journal article" date="2006" name="Nature">
        <title>Global trends of whole-genome duplications revealed by the ciliate Paramecium tetraurelia.</title>
        <authorList>
            <consortium name="Genoscope"/>
            <person name="Aury J.-M."/>
            <person name="Jaillon O."/>
            <person name="Duret L."/>
            <person name="Noel B."/>
            <person name="Jubin C."/>
            <person name="Porcel B.M."/>
            <person name="Segurens B."/>
            <person name="Daubin V."/>
            <person name="Anthouard V."/>
            <person name="Aiach N."/>
            <person name="Arnaiz O."/>
            <person name="Billaut A."/>
            <person name="Beisson J."/>
            <person name="Blanc I."/>
            <person name="Bouhouche K."/>
            <person name="Camara F."/>
            <person name="Duharcourt S."/>
            <person name="Guigo R."/>
            <person name="Gogendeau D."/>
            <person name="Katinka M."/>
            <person name="Keller A.-M."/>
            <person name="Kissmehl R."/>
            <person name="Klotz C."/>
            <person name="Koll F."/>
            <person name="Le Moue A."/>
            <person name="Lepere C."/>
            <person name="Malinsky S."/>
            <person name="Nowacki M."/>
            <person name="Nowak J.K."/>
            <person name="Plattner H."/>
            <person name="Poulain J."/>
            <person name="Ruiz F."/>
            <person name="Serrano V."/>
            <person name="Zagulski M."/>
            <person name="Dessen P."/>
            <person name="Betermier M."/>
            <person name="Weissenbach J."/>
            <person name="Scarpelli C."/>
            <person name="Schachter V."/>
            <person name="Sperling L."/>
            <person name="Meyer E."/>
            <person name="Cohen J."/>
            <person name="Wincker P."/>
        </authorList>
    </citation>
    <scope>NUCLEOTIDE SEQUENCE [LARGE SCALE GENOMIC DNA]</scope>
    <source>
        <strain evidence="10 11">Stock d4-2</strain>
    </source>
</reference>
<dbReference type="InterPro" id="IPR001849">
    <property type="entry name" value="PH_domain"/>
</dbReference>
<evidence type="ECO:0000256" key="5">
    <source>
        <dbReference type="PROSITE-ProRule" id="PRU10141"/>
    </source>
</evidence>
<keyword evidence="6" id="KW-0472">Membrane</keyword>
<dbReference type="GO" id="GO:0005509">
    <property type="term" value="F:calcium ion binding"/>
    <property type="evidence" value="ECO:0007669"/>
    <property type="project" value="InterPro"/>
</dbReference>
<dbReference type="eggNOG" id="KOG0032">
    <property type="taxonomic scope" value="Eukaryota"/>
</dbReference>